<evidence type="ECO:0000313" key="2">
    <source>
        <dbReference type="EMBL" id="DAE20559.1"/>
    </source>
</evidence>
<organism evidence="2">
    <name type="scientific">Caudovirales sp. ctSH72</name>
    <dbReference type="NCBI Taxonomy" id="2826773"/>
    <lineage>
        <taxon>Viruses</taxon>
        <taxon>Duplodnaviria</taxon>
        <taxon>Heunggongvirae</taxon>
        <taxon>Uroviricota</taxon>
        <taxon>Caudoviricetes</taxon>
    </lineage>
</organism>
<proteinExistence type="predicted"/>
<protein>
    <submittedName>
        <fullName evidence="2">Uncharacterized protein</fullName>
    </submittedName>
</protein>
<accession>A0A8S5QMQ6</accession>
<name>A0A8S5QMQ6_9CAUD</name>
<reference evidence="2" key="1">
    <citation type="journal article" date="2021" name="Proc. Natl. Acad. Sci. U.S.A.">
        <title>A Catalog of Tens of Thousands of Viruses from Human Metagenomes Reveals Hidden Associations with Chronic Diseases.</title>
        <authorList>
            <person name="Tisza M.J."/>
            <person name="Buck C.B."/>
        </authorList>
    </citation>
    <scope>NUCLEOTIDE SEQUENCE</scope>
    <source>
        <strain evidence="2">CtSH72</strain>
    </source>
</reference>
<feature type="compositionally biased region" description="Polar residues" evidence="1">
    <location>
        <begin position="48"/>
        <end position="73"/>
    </location>
</feature>
<sequence length="73" mass="7966">MVCFWKTPKIPTPSVTARELTPSTEAAEPNSPVYGGTDAWKQKRRGSQALQISRGTSNMNNRVSVNDTGGWSI</sequence>
<feature type="region of interest" description="Disordered" evidence="1">
    <location>
        <begin position="15"/>
        <end position="73"/>
    </location>
</feature>
<dbReference type="EMBL" id="BK015697">
    <property type="protein sequence ID" value="DAE20559.1"/>
    <property type="molecule type" value="Genomic_DNA"/>
</dbReference>
<evidence type="ECO:0000256" key="1">
    <source>
        <dbReference type="SAM" id="MobiDB-lite"/>
    </source>
</evidence>